<keyword evidence="12" id="KW-1185">Reference proteome</keyword>
<evidence type="ECO:0000313" key="11">
    <source>
        <dbReference type="EMBL" id="EFM46419.1"/>
    </source>
</evidence>
<keyword evidence="5" id="KW-0808">Transferase</keyword>
<organism evidence="11 12">
    <name type="scientific">Mobiluncus mulieris ATCC 35239</name>
    <dbReference type="NCBI Taxonomy" id="871571"/>
    <lineage>
        <taxon>Bacteria</taxon>
        <taxon>Bacillati</taxon>
        <taxon>Actinomycetota</taxon>
        <taxon>Actinomycetes</taxon>
        <taxon>Actinomycetales</taxon>
        <taxon>Actinomycetaceae</taxon>
        <taxon>Mobiluncus</taxon>
    </lineage>
</organism>
<dbReference type="EC" id="2.7.1.180" evidence="2"/>
<dbReference type="Proteomes" id="UP000003045">
    <property type="component" value="Unassembled WGS sequence"/>
</dbReference>
<keyword evidence="6" id="KW-0479">Metal-binding</keyword>
<dbReference type="EMBL" id="AEET01000024">
    <property type="protein sequence ID" value="EFM46419.1"/>
    <property type="molecule type" value="Genomic_DNA"/>
</dbReference>
<dbReference type="AlphaFoldDB" id="E0QQ39"/>
<evidence type="ECO:0000256" key="3">
    <source>
        <dbReference type="ARBA" id="ARBA00016337"/>
    </source>
</evidence>
<dbReference type="InterPro" id="IPR003374">
    <property type="entry name" value="ApbE-like_sf"/>
</dbReference>
<dbReference type="PANTHER" id="PTHR30040">
    <property type="entry name" value="THIAMINE BIOSYNTHESIS LIPOPROTEIN APBE"/>
    <property type="match status" value="1"/>
</dbReference>
<sequence>MRGLAVSEAPALPVDTYSFAAMGTVGTLQFPGADARGEQIAKIVRGLEAKWSRFLPDSEISVLNRHPGAFMAVSPETWDLLVGARYWQRATGGLFDVAYVGAGGGETIRPNPELNLGESAGGAVEESSGFYFRRENIDAAVSRGHGLILHSGMACVGAGRQLDLGGIGKGVAADLALQSCLDFCKAARGENESGGTSAAAGAGVVAGEASKAGASGCDSRFDSESRIMVNLGSSSLAFRADENEPWRIGIRSPWVGTPSPVGYLELCNGSVSLSGTAQELEPGLDWVTHLVNPLTGQPAQSNVALAVVVAKDGITAEAVSTAVLLLGAQAGLDLCVAHHVAAAVFTCDRQVLGTPDMVKFLRLGKPGLSASR</sequence>
<keyword evidence="7" id="KW-0274">FAD</keyword>
<evidence type="ECO:0000256" key="4">
    <source>
        <dbReference type="ARBA" id="ARBA00022630"/>
    </source>
</evidence>
<dbReference type="InterPro" id="IPR024932">
    <property type="entry name" value="ApbE"/>
</dbReference>
<evidence type="ECO:0000256" key="6">
    <source>
        <dbReference type="ARBA" id="ARBA00022723"/>
    </source>
</evidence>
<proteinExistence type="predicted"/>
<name>E0QQ39_9ACTO</name>
<dbReference type="GO" id="GO:0016740">
    <property type="term" value="F:transferase activity"/>
    <property type="evidence" value="ECO:0007669"/>
    <property type="project" value="UniProtKB-KW"/>
</dbReference>
<evidence type="ECO:0000256" key="10">
    <source>
        <dbReference type="ARBA" id="ARBA00048540"/>
    </source>
</evidence>
<comment type="catalytic activity">
    <reaction evidence="10">
        <text>L-threonyl-[protein] + FAD = FMN-L-threonyl-[protein] + AMP + H(+)</text>
        <dbReference type="Rhea" id="RHEA:36847"/>
        <dbReference type="Rhea" id="RHEA-COMP:11060"/>
        <dbReference type="Rhea" id="RHEA-COMP:11061"/>
        <dbReference type="ChEBI" id="CHEBI:15378"/>
        <dbReference type="ChEBI" id="CHEBI:30013"/>
        <dbReference type="ChEBI" id="CHEBI:57692"/>
        <dbReference type="ChEBI" id="CHEBI:74257"/>
        <dbReference type="ChEBI" id="CHEBI:456215"/>
        <dbReference type="EC" id="2.7.1.180"/>
    </reaction>
</comment>
<accession>E0QQ39</accession>
<evidence type="ECO:0000313" key="12">
    <source>
        <dbReference type="Proteomes" id="UP000003045"/>
    </source>
</evidence>
<dbReference type="HOGENOM" id="CLU_743572_0_0_11"/>
<evidence type="ECO:0000256" key="5">
    <source>
        <dbReference type="ARBA" id="ARBA00022679"/>
    </source>
</evidence>
<keyword evidence="8" id="KW-0460">Magnesium</keyword>
<gene>
    <name evidence="11" type="ORF">HMPREF0580_0966</name>
</gene>
<evidence type="ECO:0000256" key="7">
    <source>
        <dbReference type="ARBA" id="ARBA00022827"/>
    </source>
</evidence>
<evidence type="ECO:0000256" key="2">
    <source>
        <dbReference type="ARBA" id="ARBA00011955"/>
    </source>
</evidence>
<evidence type="ECO:0000256" key="1">
    <source>
        <dbReference type="ARBA" id="ARBA00001946"/>
    </source>
</evidence>
<evidence type="ECO:0000256" key="9">
    <source>
        <dbReference type="ARBA" id="ARBA00031306"/>
    </source>
</evidence>
<dbReference type="PANTHER" id="PTHR30040:SF2">
    <property type="entry name" value="FAD:PROTEIN FMN TRANSFERASE"/>
    <property type="match status" value="1"/>
</dbReference>
<reference evidence="11" key="1">
    <citation type="submission" date="2010-08" db="EMBL/GenBank/DDBJ databases">
        <authorList>
            <person name="Muzny D."/>
            <person name="Qin X."/>
            <person name="Deng J."/>
            <person name="Jiang H."/>
            <person name="Liu Y."/>
            <person name="Qu J."/>
            <person name="Song X.-Z."/>
            <person name="Zhang L."/>
            <person name="Thornton R."/>
            <person name="Coyle M."/>
            <person name="Francisco L."/>
            <person name="Jackson L."/>
            <person name="Javaid M."/>
            <person name="Korchina V."/>
            <person name="Kovar C."/>
            <person name="Mata R."/>
            <person name="Mathew T."/>
            <person name="Ngo R."/>
            <person name="Nguyen L."/>
            <person name="Nguyen N."/>
            <person name="Okwuonu G."/>
            <person name="Ongeri F."/>
            <person name="Pham C."/>
            <person name="Simmons D."/>
            <person name="Wilczek-Boney K."/>
            <person name="Hale W."/>
            <person name="Jakkamsetti A."/>
            <person name="Pham P."/>
            <person name="Ruth R."/>
            <person name="San Lucas F."/>
            <person name="Warren J."/>
            <person name="Zhang J."/>
            <person name="Zhao Z."/>
            <person name="Zhou C."/>
            <person name="Zhu D."/>
            <person name="Lee S."/>
            <person name="Bess C."/>
            <person name="Blankenburg K."/>
            <person name="Forbes L."/>
            <person name="Fu Q."/>
            <person name="Gubbala S."/>
            <person name="Hirani K."/>
            <person name="Jayaseelan J.C."/>
            <person name="Lara F."/>
            <person name="Munidasa M."/>
            <person name="Palculict T."/>
            <person name="Patil S."/>
            <person name="Pu L.-L."/>
            <person name="Saada N."/>
            <person name="Tang L."/>
            <person name="Weissenberger G."/>
            <person name="Zhu Y."/>
            <person name="Hemphill L."/>
            <person name="Shang Y."/>
            <person name="Youmans B."/>
            <person name="Ayvaz T."/>
            <person name="Ross M."/>
            <person name="Santibanez J."/>
            <person name="Aqrawi P."/>
            <person name="Gross S."/>
            <person name="Joshi V."/>
            <person name="Fowler G."/>
            <person name="Nazareth L."/>
            <person name="Reid J."/>
            <person name="Worley K."/>
            <person name="Petrosino J."/>
            <person name="Highlander S."/>
            <person name="Gibbs R."/>
        </authorList>
    </citation>
    <scope>NUCLEOTIDE SEQUENCE [LARGE SCALE GENOMIC DNA]</scope>
    <source>
        <strain evidence="11">ATCC 35239</strain>
    </source>
</reference>
<dbReference type="SUPFAM" id="SSF143631">
    <property type="entry name" value="ApbE-like"/>
    <property type="match status" value="2"/>
</dbReference>
<dbReference type="Gene3D" id="3.10.520.10">
    <property type="entry name" value="ApbE-like domains"/>
    <property type="match status" value="1"/>
</dbReference>
<comment type="caution">
    <text evidence="11">The sequence shown here is derived from an EMBL/GenBank/DDBJ whole genome shotgun (WGS) entry which is preliminary data.</text>
</comment>
<dbReference type="STRING" id="871571.HMPREF0580_0966"/>
<protein>
    <recommendedName>
        <fullName evidence="3">FAD:protein FMN transferase</fullName>
        <ecNumber evidence="2">2.7.1.180</ecNumber>
    </recommendedName>
    <alternativeName>
        <fullName evidence="9">Flavin transferase</fullName>
    </alternativeName>
</protein>
<dbReference type="Pfam" id="PF02424">
    <property type="entry name" value="ApbE"/>
    <property type="match status" value="2"/>
</dbReference>
<evidence type="ECO:0000256" key="8">
    <source>
        <dbReference type="ARBA" id="ARBA00022842"/>
    </source>
</evidence>
<dbReference type="GO" id="GO:0046872">
    <property type="term" value="F:metal ion binding"/>
    <property type="evidence" value="ECO:0007669"/>
    <property type="project" value="UniProtKB-KW"/>
</dbReference>
<keyword evidence="4" id="KW-0285">Flavoprotein</keyword>
<comment type="cofactor">
    <cofactor evidence="1">
        <name>Mg(2+)</name>
        <dbReference type="ChEBI" id="CHEBI:18420"/>
    </cofactor>
</comment>